<dbReference type="EC" id="2.7.11.1" evidence="12"/>
<dbReference type="InterPro" id="IPR011990">
    <property type="entry name" value="TPR-like_helical_dom_sf"/>
</dbReference>
<dbReference type="Pfam" id="PF00069">
    <property type="entry name" value="Pkinase"/>
    <property type="match status" value="1"/>
</dbReference>
<evidence type="ECO:0000256" key="10">
    <source>
        <dbReference type="ARBA" id="ARBA00023136"/>
    </source>
</evidence>
<dbReference type="GO" id="GO:0006396">
    <property type="term" value="P:RNA processing"/>
    <property type="evidence" value="ECO:0007669"/>
    <property type="project" value="InterPro"/>
</dbReference>
<evidence type="ECO:0000256" key="6">
    <source>
        <dbReference type="ARBA" id="ARBA00022707"/>
    </source>
</evidence>
<comment type="function">
    <text evidence="12">Serine/threonine kinase that acts as positive regulator of brassinosteroid (BR) signaling downstream of the receptor kinase BRI1.</text>
</comment>
<dbReference type="FunFam" id="1.10.510.10:FF:000069">
    <property type="entry name" value="probable serine/threonine-protein kinase At5g41260"/>
    <property type="match status" value="1"/>
</dbReference>
<name>A0AAU9T8H7_THLAR</name>
<keyword evidence="9 12" id="KW-0067">ATP-binding</keyword>
<dbReference type="InterPro" id="IPR058209">
    <property type="entry name" value="TPR_BSK1_C"/>
</dbReference>
<evidence type="ECO:0000256" key="5">
    <source>
        <dbReference type="ARBA" id="ARBA00022679"/>
    </source>
</evidence>
<dbReference type="FunFam" id="1.25.40.10:FF:000016">
    <property type="entry name" value="probable serine/threonine-protein kinase At4g35230"/>
    <property type="match status" value="1"/>
</dbReference>
<dbReference type="GO" id="GO:0009742">
    <property type="term" value="P:brassinosteroid mediated signaling pathway"/>
    <property type="evidence" value="ECO:0007669"/>
    <property type="project" value="UniProtKB-UniRule"/>
</dbReference>
<evidence type="ECO:0000313" key="15">
    <source>
        <dbReference type="EMBL" id="CAH2080168.1"/>
    </source>
</evidence>
<dbReference type="PANTHER" id="PTHR45863">
    <property type="entry name" value="SERINE/THREONINE-PROTEIN KINASE BSK5"/>
    <property type="match status" value="1"/>
</dbReference>
<dbReference type="GO" id="GO:0005886">
    <property type="term" value="C:plasma membrane"/>
    <property type="evidence" value="ECO:0007669"/>
    <property type="project" value="UniProtKB-SubCell"/>
</dbReference>
<feature type="non-terminal residue" evidence="15">
    <location>
        <position position="1"/>
    </location>
</feature>
<dbReference type="GO" id="GO:0106310">
    <property type="term" value="F:protein serine kinase activity"/>
    <property type="evidence" value="ECO:0007669"/>
    <property type="project" value="UniProtKB-UniRule"/>
</dbReference>
<feature type="region of interest" description="Disordered" evidence="13">
    <location>
        <begin position="722"/>
        <end position="741"/>
    </location>
</feature>
<keyword evidence="5 12" id="KW-0808">Transferase</keyword>
<dbReference type="EMBL" id="OU466863">
    <property type="protein sequence ID" value="CAH2080168.1"/>
    <property type="molecule type" value="Genomic_DNA"/>
</dbReference>
<dbReference type="SUPFAM" id="SSF48452">
    <property type="entry name" value="TPR-like"/>
    <property type="match status" value="1"/>
</dbReference>
<feature type="compositionally biased region" description="Polar residues" evidence="13">
    <location>
        <begin position="818"/>
        <end position="835"/>
    </location>
</feature>
<accession>A0AAU9T8H7</accession>
<dbReference type="SUPFAM" id="SSF56112">
    <property type="entry name" value="Protein kinase-like (PK-like)"/>
    <property type="match status" value="1"/>
</dbReference>
<keyword evidence="6 12" id="KW-0519">Myristate</keyword>
<keyword evidence="3 12" id="KW-1003">Cell membrane</keyword>
<evidence type="ECO:0000313" key="16">
    <source>
        <dbReference type="Proteomes" id="UP000836841"/>
    </source>
</evidence>
<evidence type="ECO:0000256" key="11">
    <source>
        <dbReference type="ARBA" id="ARBA00023288"/>
    </source>
</evidence>
<comment type="similarity">
    <text evidence="2 12">Belongs to the protein kinase superfamily. Ser/Thr protein kinase family.</text>
</comment>
<comment type="subunit">
    <text evidence="12">Interacts with BRI1.</text>
</comment>
<keyword evidence="4 12" id="KW-0723">Serine/threonine-protein kinase</keyword>
<comment type="catalytic activity">
    <reaction evidence="12">
        <text>L-seryl-[protein] + ATP = O-phospho-L-seryl-[protein] + ADP + H(+)</text>
        <dbReference type="Rhea" id="RHEA:17989"/>
        <dbReference type="Rhea" id="RHEA-COMP:9863"/>
        <dbReference type="Rhea" id="RHEA-COMP:11604"/>
        <dbReference type="ChEBI" id="CHEBI:15378"/>
        <dbReference type="ChEBI" id="CHEBI:29999"/>
        <dbReference type="ChEBI" id="CHEBI:30616"/>
        <dbReference type="ChEBI" id="CHEBI:83421"/>
        <dbReference type="ChEBI" id="CHEBI:456216"/>
        <dbReference type="EC" id="2.7.11.1"/>
    </reaction>
</comment>
<keyword evidence="11 12" id="KW-0449">Lipoprotein</keyword>
<dbReference type="Proteomes" id="UP000836841">
    <property type="component" value="Chromosome 7"/>
</dbReference>
<feature type="compositionally biased region" description="Basic residues" evidence="13">
    <location>
        <begin position="584"/>
        <end position="601"/>
    </location>
</feature>
<evidence type="ECO:0000256" key="2">
    <source>
        <dbReference type="ARBA" id="ARBA00008684"/>
    </source>
</evidence>
<dbReference type="Gene3D" id="1.25.40.10">
    <property type="entry name" value="Tetratricopeptide repeat domain"/>
    <property type="match status" value="1"/>
</dbReference>
<keyword evidence="16" id="KW-1185">Reference proteome</keyword>
<dbReference type="InterPro" id="IPR045845">
    <property type="entry name" value="BSK"/>
</dbReference>
<gene>
    <name evidence="15" type="ORF">TAV2_LOCUS25724</name>
</gene>
<dbReference type="PROSITE" id="PS50011">
    <property type="entry name" value="PROTEIN_KINASE_DOM"/>
    <property type="match status" value="1"/>
</dbReference>
<dbReference type="InterPro" id="IPR007175">
    <property type="entry name" value="Rpr2/Snm1/Rpp21"/>
</dbReference>
<evidence type="ECO:0000256" key="8">
    <source>
        <dbReference type="ARBA" id="ARBA00022777"/>
    </source>
</evidence>
<keyword evidence="7 12" id="KW-0547">Nucleotide-binding</keyword>
<dbReference type="AlphaFoldDB" id="A0AAU9T8H7"/>
<feature type="domain" description="Protein kinase" evidence="14">
    <location>
        <begin position="57"/>
        <end position="355"/>
    </location>
</feature>
<dbReference type="GO" id="GO:0005524">
    <property type="term" value="F:ATP binding"/>
    <property type="evidence" value="ECO:0007669"/>
    <property type="project" value="UniProtKB-UniRule"/>
</dbReference>
<dbReference type="InterPro" id="IPR000719">
    <property type="entry name" value="Prot_kinase_dom"/>
</dbReference>
<organism evidence="15 16">
    <name type="scientific">Thlaspi arvense</name>
    <name type="common">Field penny-cress</name>
    <dbReference type="NCBI Taxonomy" id="13288"/>
    <lineage>
        <taxon>Eukaryota</taxon>
        <taxon>Viridiplantae</taxon>
        <taxon>Streptophyta</taxon>
        <taxon>Embryophyta</taxon>
        <taxon>Tracheophyta</taxon>
        <taxon>Spermatophyta</taxon>
        <taxon>Magnoliopsida</taxon>
        <taxon>eudicotyledons</taxon>
        <taxon>Gunneridae</taxon>
        <taxon>Pentapetalae</taxon>
        <taxon>rosids</taxon>
        <taxon>malvids</taxon>
        <taxon>Brassicales</taxon>
        <taxon>Brassicaceae</taxon>
        <taxon>Thlaspideae</taxon>
        <taxon>Thlaspi</taxon>
    </lineage>
</organism>
<keyword evidence="8 12" id="KW-0418">Kinase</keyword>
<evidence type="ECO:0000256" key="3">
    <source>
        <dbReference type="ARBA" id="ARBA00022475"/>
    </source>
</evidence>
<protein>
    <recommendedName>
        <fullName evidence="12">Serine/threonine-protein kinase BSK</fullName>
        <ecNumber evidence="12">2.7.11.1</ecNumber>
    </recommendedName>
    <alternativeName>
        <fullName evidence="12">Brassinosteroid-signaling kinase</fullName>
    </alternativeName>
</protein>
<sequence>RKRRKIKKIIWQSSLLLVSEKVEADKQKNFRFLFSRAKLSAQSTHARTLDSVVSRLIEGYRKLKFRSFCGILTKFHFLEMGCEVSKLSALCCVSESERSNPDVTGLDEERRGESDDLPQFREFSIDTLRNATSGFAAENIVSEHGERAPNVVYKGKLENHRRIAVKRFNRKAWPDSRESQPMKWAMRLRVALHIAQALEYCTGKGRALYHDLNAYRVLFDDDANPRLSCFGLMKNSRDGKSYSTNLAFTPPEYLRTGRVTPESVMYSFGTLLLDLLSGKHIPPSHALDLIRDRNIQMLMDSCLEGQFSSDDGTELIRLASRCLQYEARERPNPKSLVAAMVPLQKDLEIASHQLMGIPNSASTSALSPLGEACLRSDLTAIHEIIEKLGYKDDEGAATELSFQMWTNQMQDTLIFKKKGDSAFRHKDFANAIECFSQFIEVGTMVSPTVYARRSLCYLMNEMPKEALNDAMQAQVISPAWHIASYLQAVALSALGQENEAHASLKDGAMLESKRNTLTVVQRHNPFVFNYKKWTVFVVVVVLGSTAQTFVSYYREEKEIVRSPPEIELRKSLRSAKIEAEHPPGKLRRRPTKMGKRGAKKLTRAEGGPNLKSELRHDHLKNLALWSSGGDTPIPSLAALFGRRLAADGEASGIPHNPDLVTCQRCETILQPGFNCNVRIEKVSAKKRKHISCKKSNFCLPQNNVVYHCSFCSHRNLKRGTSRGQMKEICPPKPKPIRPRPGIKKEMMMLPQETQSSMLSSPERSEKDQVEISAVNTPKPMLTLERDRRIRKSKSKKPIEPESVSEKTAGGSNKRKRNTWTSMMKETAETNKSSRAANLKIPFLL</sequence>
<proteinExistence type="inferred from homology"/>
<dbReference type="Pfam" id="PF04032">
    <property type="entry name" value="Rpr2"/>
    <property type="match status" value="1"/>
</dbReference>
<keyword evidence="10 12" id="KW-0472">Membrane</keyword>
<dbReference type="Gene3D" id="1.10.510.10">
    <property type="entry name" value="Transferase(Phosphotransferase) domain 1"/>
    <property type="match status" value="1"/>
</dbReference>
<feature type="region of interest" description="Disordered" evidence="13">
    <location>
        <begin position="779"/>
        <end position="844"/>
    </location>
</feature>
<reference evidence="15 16" key="1">
    <citation type="submission" date="2022-03" db="EMBL/GenBank/DDBJ databases">
        <authorList>
            <person name="Nunn A."/>
            <person name="Chopra R."/>
            <person name="Nunn A."/>
            <person name="Contreras Garrido A."/>
        </authorList>
    </citation>
    <scope>NUCLEOTIDE SEQUENCE [LARGE SCALE GENOMIC DNA]</scope>
</reference>
<dbReference type="PANTHER" id="PTHR45863:SF2">
    <property type="entry name" value="SERINE_THREONINE-PROTEIN KINASE BSK7-RELATED"/>
    <property type="match status" value="1"/>
</dbReference>
<dbReference type="GO" id="GO:0004674">
    <property type="term" value="F:protein serine/threonine kinase activity"/>
    <property type="evidence" value="ECO:0007669"/>
    <property type="project" value="UniProtKB-UniRule"/>
</dbReference>
<dbReference type="Pfam" id="PF25575">
    <property type="entry name" value="TPR_BSK1_C"/>
    <property type="match status" value="1"/>
</dbReference>
<evidence type="ECO:0000259" key="14">
    <source>
        <dbReference type="PROSITE" id="PS50011"/>
    </source>
</evidence>
<evidence type="ECO:0000256" key="9">
    <source>
        <dbReference type="ARBA" id="ARBA00022840"/>
    </source>
</evidence>
<dbReference type="InterPro" id="IPR011009">
    <property type="entry name" value="Kinase-like_dom_sf"/>
</dbReference>
<feature type="region of interest" description="Disordered" evidence="13">
    <location>
        <begin position="579"/>
        <end position="611"/>
    </location>
</feature>
<evidence type="ECO:0000256" key="4">
    <source>
        <dbReference type="ARBA" id="ARBA00022527"/>
    </source>
</evidence>
<evidence type="ECO:0000256" key="1">
    <source>
        <dbReference type="ARBA" id="ARBA00004193"/>
    </source>
</evidence>
<evidence type="ECO:0000256" key="13">
    <source>
        <dbReference type="SAM" id="MobiDB-lite"/>
    </source>
</evidence>
<evidence type="ECO:0000256" key="12">
    <source>
        <dbReference type="RuleBase" id="RU369005"/>
    </source>
</evidence>
<keyword evidence="12" id="KW-1070">Brassinosteroid signaling pathway</keyword>
<comment type="subcellular location">
    <subcellularLocation>
        <location evidence="1 12">Cell membrane</location>
        <topology evidence="1 12">Lipid-anchor</topology>
    </subcellularLocation>
</comment>
<dbReference type="SMART" id="SM00220">
    <property type="entry name" value="S_TKc"/>
    <property type="match status" value="1"/>
</dbReference>
<evidence type="ECO:0000256" key="7">
    <source>
        <dbReference type="ARBA" id="ARBA00022741"/>
    </source>
</evidence>
<comment type="catalytic activity">
    <reaction evidence="12">
        <text>L-threonyl-[protein] + ATP = O-phospho-L-threonyl-[protein] + ADP + H(+)</text>
        <dbReference type="Rhea" id="RHEA:46608"/>
        <dbReference type="Rhea" id="RHEA-COMP:11060"/>
        <dbReference type="Rhea" id="RHEA-COMP:11605"/>
        <dbReference type="ChEBI" id="CHEBI:15378"/>
        <dbReference type="ChEBI" id="CHEBI:30013"/>
        <dbReference type="ChEBI" id="CHEBI:30616"/>
        <dbReference type="ChEBI" id="CHEBI:61977"/>
        <dbReference type="ChEBI" id="CHEBI:456216"/>
        <dbReference type="EC" id="2.7.11.1"/>
    </reaction>
</comment>